<dbReference type="Pfam" id="PF04542">
    <property type="entry name" value="Sigma70_r2"/>
    <property type="match status" value="1"/>
</dbReference>
<accession>A0ABS2EN59</accession>
<dbReference type="NCBIfam" id="TIGR02937">
    <property type="entry name" value="sigma70-ECF"/>
    <property type="match status" value="1"/>
</dbReference>
<reference evidence="6 7" key="1">
    <citation type="journal article" date="2021" name="Sci. Rep.">
        <title>The distribution of antibiotic resistance genes in chicken gut microbiota commensals.</title>
        <authorList>
            <person name="Juricova H."/>
            <person name="Matiasovicova J."/>
            <person name="Kubasova T."/>
            <person name="Cejkova D."/>
            <person name="Rychlik I."/>
        </authorList>
    </citation>
    <scope>NUCLEOTIDE SEQUENCE [LARGE SCALE GENOMIC DNA]</scope>
    <source>
        <strain evidence="6 7">An810</strain>
    </source>
</reference>
<keyword evidence="2" id="KW-0731">Sigma factor</keyword>
<dbReference type="InterPro" id="IPR013325">
    <property type="entry name" value="RNA_pol_sigma_r2"/>
</dbReference>
<evidence type="ECO:0000256" key="4">
    <source>
        <dbReference type="ARBA" id="ARBA00023163"/>
    </source>
</evidence>
<keyword evidence="1" id="KW-0805">Transcription regulation</keyword>
<evidence type="ECO:0000313" key="6">
    <source>
        <dbReference type="EMBL" id="MBM6753805.1"/>
    </source>
</evidence>
<dbReference type="Gene3D" id="1.10.10.10">
    <property type="entry name" value="Winged helix-like DNA-binding domain superfamily/Winged helix DNA-binding domain"/>
    <property type="match status" value="1"/>
</dbReference>
<keyword evidence="7" id="KW-1185">Reference proteome</keyword>
<gene>
    <name evidence="6" type="ORF">H5993_03395</name>
</gene>
<protein>
    <submittedName>
        <fullName evidence="6">Sigma-70 family RNA polymerase sigma factor</fullName>
    </submittedName>
</protein>
<dbReference type="Proteomes" id="UP000776629">
    <property type="component" value="Unassembled WGS sequence"/>
</dbReference>
<dbReference type="SUPFAM" id="SSF88946">
    <property type="entry name" value="Sigma2 domain of RNA polymerase sigma factors"/>
    <property type="match status" value="1"/>
</dbReference>
<proteinExistence type="predicted"/>
<dbReference type="InterPro" id="IPR039425">
    <property type="entry name" value="RNA_pol_sigma-70-like"/>
</dbReference>
<comment type="caution">
    <text evidence="6">The sequence shown here is derived from an EMBL/GenBank/DDBJ whole genome shotgun (WGS) entry which is preliminary data.</text>
</comment>
<keyword evidence="3" id="KW-0238">DNA-binding</keyword>
<evidence type="ECO:0000256" key="3">
    <source>
        <dbReference type="ARBA" id="ARBA00023125"/>
    </source>
</evidence>
<name>A0ABS2EN59_9LACO</name>
<evidence type="ECO:0000256" key="1">
    <source>
        <dbReference type="ARBA" id="ARBA00023015"/>
    </source>
</evidence>
<evidence type="ECO:0000256" key="2">
    <source>
        <dbReference type="ARBA" id="ARBA00023082"/>
    </source>
</evidence>
<dbReference type="InterPro" id="IPR014284">
    <property type="entry name" value="RNA_pol_sigma-70_dom"/>
</dbReference>
<organism evidence="6 7">
    <name type="scientific">Limosilactobacillus alvi</name>
    <dbReference type="NCBI Taxonomy" id="990412"/>
    <lineage>
        <taxon>Bacteria</taxon>
        <taxon>Bacillati</taxon>
        <taxon>Bacillota</taxon>
        <taxon>Bacilli</taxon>
        <taxon>Lactobacillales</taxon>
        <taxon>Lactobacillaceae</taxon>
        <taxon>Limosilactobacillus</taxon>
    </lineage>
</organism>
<evidence type="ECO:0000259" key="5">
    <source>
        <dbReference type="Pfam" id="PF04542"/>
    </source>
</evidence>
<keyword evidence="4" id="KW-0804">Transcription</keyword>
<dbReference type="PANTHER" id="PTHR43133">
    <property type="entry name" value="RNA POLYMERASE ECF-TYPE SIGMA FACTO"/>
    <property type="match status" value="1"/>
</dbReference>
<evidence type="ECO:0000313" key="7">
    <source>
        <dbReference type="Proteomes" id="UP000776629"/>
    </source>
</evidence>
<feature type="domain" description="RNA polymerase sigma-70 region 2" evidence="5">
    <location>
        <begin position="29"/>
        <end position="96"/>
    </location>
</feature>
<dbReference type="InterPro" id="IPR007627">
    <property type="entry name" value="RNA_pol_sigma70_r2"/>
</dbReference>
<dbReference type="InterPro" id="IPR036388">
    <property type="entry name" value="WH-like_DNA-bd_sf"/>
</dbReference>
<sequence>MKKPEKKISEQKLIYMVRNHHDDASFEMLFRRYLPMVHKLRRKYTGLTISYEDWHQEAGITLFKCLKTYDEIAGAFATYYRKMLLNRLNDLYRSQQTQKRMVNTKTFSLDQMPMADQIEDERVASDKVVRFRIALNKLTTECSKFELLCFLKICNGMSLEEVAAELQKDPRSVYSAIWRVERKFLQILDQERD</sequence>
<dbReference type="RefSeq" id="WP_204776231.1">
    <property type="nucleotide sequence ID" value="NZ_JACJJQ010000010.1"/>
</dbReference>
<dbReference type="Gene3D" id="1.10.1740.10">
    <property type="match status" value="1"/>
</dbReference>
<dbReference type="EMBL" id="JACJJQ010000010">
    <property type="protein sequence ID" value="MBM6753805.1"/>
    <property type="molecule type" value="Genomic_DNA"/>
</dbReference>
<dbReference type="PANTHER" id="PTHR43133:SF8">
    <property type="entry name" value="RNA POLYMERASE SIGMA FACTOR HI_1459-RELATED"/>
    <property type="match status" value="1"/>
</dbReference>